<dbReference type="Pfam" id="PF02879">
    <property type="entry name" value="PGM_PMM_II"/>
    <property type="match status" value="1"/>
</dbReference>
<evidence type="ECO:0000256" key="7">
    <source>
        <dbReference type="RuleBase" id="RU004326"/>
    </source>
</evidence>
<dbReference type="SUPFAM" id="SSF53738">
    <property type="entry name" value="Phosphoglucomutase, first 3 domains"/>
    <property type="match status" value="3"/>
</dbReference>
<dbReference type="Proteomes" id="UP001219037">
    <property type="component" value="Chromosome"/>
</dbReference>
<dbReference type="InterPro" id="IPR005841">
    <property type="entry name" value="Alpha-D-phosphohexomutase_SF"/>
</dbReference>
<comment type="cofactor">
    <cofactor evidence="1">
        <name>Mg(2+)</name>
        <dbReference type="ChEBI" id="CHEBI:18420"/>
    </cofactor>
</comment>
<dbReference type="Pfam" id="PF02878">
    <property type="entry name" value="PGM_PMM_I"/>
    <property type="match status" value="1"/>
</dbReference>
<feature type="domain" description="Alpha-D-phosphohexomutase alpha/beta/alpha" evidence="9">
    <location>
        <begin position="54"/>
        <end position="207"/>
    </location>
</feature>
<dbReference type="CDD" id="cd05799">
    <property type="entry name" value="PGM2"/>
    <property type="match status" value="1"/>
</dbReference>
<dbReference type="EC" id="5.4.2.-" evidence="12"/>
<dbReference type="PROSITE" id="PS00710">
    <property type="entry name" value="PGM_PMM"/>
    <property type="match status" value="1"/>
</dbReference>
<keyword evidence="6 12" id="KW-0413">Isomerase</keyword>
<dbReference type="InterPro" id="IPR016066">
    <property type="entry name" value="A-D-PHexomutase_CS"/>
</dbReference>
<evidence type="ECO:0000256" key="5">
    <source>
        <dbReference type="ARBA" id="ARBA00022842"/>
    </source>
</evidence>
<name>A0ABY8H9Y9_9MICC</name>
<dbReference type="InterPro" id="IPR005843">
    <property type="entry name" value="A-D-PHexomutase_C"/>
</dbReference>
<dbReference type="InterPro" id="IPR005846">
    <property type="entry name" value="A-D-PHexomutase_a/b/a-III"/>
</dbReference>
<feature type="domain" description="Alpha-D-phosphohexomutase C-terminal" evidence="8">
    <location>
        <begin position="517"/>
        <end position="544"/>
    </location>
</feature>
<keyword evidence="13" id="KW-1185">Reference proteome</keyword>
<dbReference type="Gene3D" id="3.30.310.50">
    <property type="entry name" value="Alpha-D-phosphohexomutase, C-terminal domain"/>
    <property type="match status" value="1"/>
</dbReference>
<dbReference type="InterPro" id="IPR005845">
    <property type="entry name" value="A-D-PHexomutase_a/b/a-II"/>
</dbReference>
<dbReference type="Pfam" id="PF02880">
    <property type="entry name" value="PGM_PMM_III"/>
    <property type="match status" value="1"/>
</dbReference>
<sequence length="574" mass="60766">MTPDFAAPTDPALVHAARAWMDIDPNPEHARILEDEISRGDGEALRERFAGTLSFGTAGLRAELGPGPRRMNRVVVRRTAAGIADYLLAALNTPPHTSPHAREHTPPRIVIGYDARHGSADFAEDSAAVVTAAGCEALLFPGPLPTPVLAAAVRRLDADAGIMVTASHNPPRDNGYKVYLGARMTDEHGRGVQITAPSDAEITAHIARHAATMPELAASGWTVLDDAVVTDYLHEVLTALPLNAPTTDRAGLRLVSTALHGVGGAVLAEALQRAGFTDHHVVVEQQQPDPDFPTVAFPNPEEPGAMDAALELAAHLGADLIIAHDPDADRLAVGIPDSATSTPEHRRYRMLTGDEVGLLLGHRLLPELQRTHTTAASSIVSSSMLERLLTGTDVEHHRTLTGFKWIARTPALGYGYEEALGYCVAPEVVRDKDGIAAALLIADTAAALAARGSTLGEELDGLQAQVGPTATGQISLRVTDLSQLGTLMTRLRATAPATLAGAPVLDVIDFLPDTDALTFQLDGARVMVRPSGTEPKLKCYLEAVAGTVPDAHHRLQELTAAVREMIDDAGRLEA</sequence>
<dbReference type="PANTHER" id="PTHR45745">
    <property type="entry name" value="PHOSPHOMANNOMUTASE 45A"/>
    <property type="match status" value="1"/>
</dbReference>
<dbReference type="Gene3D" id="3.40.120.10">
    <property type="entry name" value="Alpha-D-Glucose-1,6-Bisphosphate, subunit A, domain 3"/>
    <property type="match status" value="3"/>
</dbReference>
<comment type="similarity">
    <text evidence="2 7">Belongs to the phosphohexose mutase family.</text>
</comment>
<evidence type="ECO:0000313" key="12">
    <source>
        <dbReference type="EMBL" id="WFP17448.1"/>
    </source>
</evidence>
<protein>
    <submittedName>
        <fullName evidence="12">Phospho-sugar mutase</fullName>
        <ecNumber evidence="12">5.4.2.-</ecNumber>
    </submittedName>
</protein>
<dbReference type="EMBL" id="CP121252">
    <property type="protein sequence ID" value="WFP17448.1"/>
    <property type="molecule type" value="Genomic_DNA"/>
</dbReference>
<dbReference type="RefSeq" id="WP_278158955.1">
    <property type="nucleotide sequence ID" value="NZ_CP121252.1"/>
</dbReference>
<proteinExistence type="inferred from homology"/>
<dbReference type="InterPro" id="IPR036900">
    <property type="entry name" value="A-D-PHexomutase_C_sf"/>
</dbReference>
<feature type="domain" description="Alpha-D-phosphohexomutase alpha/beta/alpha" evidence="11">
    <location>
        <begin position="353"/>
        <end position="459"/>
    </location>
</feature>
<accession>A0ABY8H9Y9</accession>
<dbReference type="GO" id="GO:0016853">
    <property type="term" value="F:isomerase activity"/>
    <property type="evidence" value="ECO:0007669"/>
    <property type="project" value="UniProtKB-KW"/>
</dbReference>
<dbReference type="SUPFAM" id="SSF55957">
    <property type="entry name" value="Phosphoglucomutase, C-terminal domain"/>
    <property type="match status" value="1"/>
</dbReference>
<evidence type="ECO:0000256" key="2">
    <source>
        <dbReference type="ARBA" id="ARBA00010231"/>
    </source>
</evidence>
<dbReference type="PRINTS" id="PR00509">
    <property type="entry name" value="PGMPMM"/>
</dbReference>
<evidence type="ECO:0000259" key="8">
    <source>
        <dbReference type="Pfam" id="PF00408"/>
    </source>
</evidence>
<dbReference type="InterPro" id="IPR005844">
    <property type="entry name" value="A-D-PHexomutase_a/b/a-I"/>
</dbReference>
<dbReference type="Pfam" id="PF00408">
    <property type="entry name" value="PGM_PMM_IV"/>
    <property type="match status" value="1"/>
</dbReference>
<evidence type="ECO:0000259" key="9">
    <source>
        <dbReference type="Pfam" id="PF02878"/>
    </source>
</evidence>
<keyword evidence="4 7" id="KW-0479">Metal-binding</keyword>
<keyword evidence="3" id="KW-0597">Phosphoprotein</keyword>
<reference evidence="12 13" key="1">
    <citation type="submission" date="2023-04" db="EMBL/GenBank/DDBJ databases">
        <title>Funneling lignin-derived compounds into biodiesel using alkali-halophilic Citricoccus sp. P2.</title>
        <authorList>
            <person name="Luo C.-B."/>
        </authorList>
    </citation>
    <scope>NUCLEOTIDE SEQUENCE [LARGE SCALE GENOMIC DNA]</scope>
    <source>
        <strain evidence="12 13">P2</strain>
    </source>
</reference>
<organism evidence="12 13">
    <name type="scientific">Citricoccus muralis</name>
    <dbReference type="NCBI Taxonomy" id="169134"/>
    <lineage>
        <taxon>Bacteria</taxon>
        <taxon>Bacillati</taxon>
        <taxon>Actinomycetota</taxon>
        <taxon>Actinomycetes</taxon>
        <taxon>Micrococcales</taxon>
        <taxon>Micrococcaceae</taxon>
        <taxon>Citricoccus</taxon>
    </lineage>
</organism>
<evidence type="ECO:0000259" key="10">
    <source>
        <dbReference type="Pfam" id="PF02879"/>
    </source>
</evidence>
<evidence type="ECO:0000256" key="3">
    <source>
        <dbReference type="ARBA" id="ARBA00022553"/>
    </source>
</evidence>
<feature type="domain" description="Alpha-D-phosphohexomutase alpha/beta/alpha" evidence="10">
    <location>
        <begin position="231"/>
        <end position="333"/>
    </location>
</feature>
<evidence type="ECO:0000256" key="6">
    <source>
        <dbReference type="ARBA" id="ARBA00023235"/>
    </source>
</evidence>
<keyword evidence="5 7" id="KW-0460">Magnesium</keyword>
<evidence type="ECO:0000256" key="4">
    <source>
        <dbReference type="ARBA" id="ARBA00022723"/>
    </source>
</evidence>
<evidence type="ECO:0000313" key="13">
    <source>
        <dbReference type="Proteomes" id="UP001219037"/>
    </source>
</evidence>
<gene>
    <name evidence="12" type="ORF">P8192_04895</name>
</gene>
<dbReference type="InterPro" id="IPR016055">
    <property type="entry name" value="A-D-PHexomutase_a/b/a-I/II/III"/>
</dbReference>
<dbReference type="PANTHER" id="PTHR45745:SF1">
    <property type="entry name" value="PHOSPHOGLUCOMUTASE 2B-RELATED"/>
    <property type="match status" value="1"/>
</dbReference>
<evidence type="ECO:0000256" key="1">
    <source>
        <dbReference type="ARBA" id="ARBA00001946"/>
    </source>
</evidence>
<evidence type="ECO:0000259" key="11">
    <source>
        <dbReference type="Pfam" id="PF02880"/>
    </source>
</evidence>